<accession>A0YFS7</accession>
<feature type="domain" description="Carboxylesterase type B" evidence="4">
    <location>
        <begin position="413"/>
        <end position="516"/>
    </location>
</feature>
<dbReference type="EC" id="3.1.1.-" evidence="3"/>
<dbReference type="STRING" id="247633.GP2143_09805"/>
<comment type="caution">
    <text evidence="5">The sequence shown here is derived from an EMBL/GenBank/DDBJ whole genome shotgun (WGS) entry which is preliminary data.</text>
</comment>
<feature type="domain" description="Carboxylesterase type B" evidence="4">
    <location>
        <begin position="22"/>
        <end position="366"/>
    </location>
</feature>
<dbReference type="eggNOG" id="COG2272">
    <property type="taxonomic scope" value="Bacteria"/>
</dbReference>
<gene>
    <name evidence="5" type="ORF">GP2143_09805</name>
</gene>
<protein>
    <recommendedName>
        <fullName evidence="3">Carboxylic ester hydrolase</fullName>
        <ecNumber evidence="3">3.1.1.-</ecNumber>
    </recommendedName>
</protein>
<sequence length="590" mass="65478">MLLAMVCVVSACGDDTPVPADSSQVTIASGDIRGKEHLENTFAWFGIPYAAPPVGELRWRAPKLPAPWEGTFDAVEYGSLCFQPPNGLSGKIAPRTERMMGSEDCLTLNVYAPKSALNADEPLPVMFWIHGGANLTGSSQTEEGAYLASTQNVIVVSANYRLGLLGWFRHAALRATAENKADASGNFGALDLIAALEWVQSNISSFGGDPSRVTVFGESAGGRNTWVLVQSPLAKGLFHGAIVESGTLRLSDAVKSEEYDKTALDYPLYKNNSGELVAKLVKDASSLEIIDTAKKLRQVSVDDLYVAAQEPGSEGDVGTISRPRVFLDDYVLIDSPLELFKDPSRYNSVPIITGTNRDELKMFMMFDESWADRRLGFLPEAKDKERYNNAGAYDADYWRIASVDLPTEIITRHGGAPVYNYRFDYDDLIEWPVELPTLMGAAHGLDMLFVFGTNDKFPANWIMGDKKERVQLSDTMMNYWGQFAHTGDPGRGSDERAPQWRSWSDEGEHLILFDTTSDGGVRMIEDRLTIDRLKQRLLADDLLDHKEKCDMYRKTFLIGYSANFAFDMDEYVQFAGAPCPLTYSLDKWTL</sequence>
<dbReference type="Pfam" id="PF00135">
    <property type="entry name" value="COesterase"/>
    <property type="match status" value="2"/>
</dbReference>
<name>A0YFS7_9GAMM</name>
<dbReference type="InterPro" id="IPR019826">
    <property type="entry name" value="Carboxylesterase_B_AS"/>
</dbReference>
<evidence type="ECO:0000313" key="6">
    <source>
        <dbReference type="Proteomes" id="UP000004931"/>
    </source>
</evidence>
<reference evidence="5 6" key="1">
    <citation type="journal article" date="2010" name="J. Bacteriol.">
        <title>Genome sequence of the oligotrophic marine Gammaproteobacterium HTCC2143, isolated from the Oregon Coast.</title>
        <authorList>
            <person name="Oh H.M."/>
            <person name="Kang I."/>
            <person name="Ferriera S."/>
            <person name="Giovannoni S.J."/>
            <person name="Cho J.C."/>
        </authorList>
    </citation>
    <scope>NUCLEOTIDE SEQUENCE [LARGE SCALE GENOMIC DNA]</scope>
    <source>
        <strain evidence="5 6">HTCC2143</strain>
    </source>
</reference>
<evidence type="ECO:0000256" key="2">
    <source>
        <dbReference type="ARBA" id="ARBA00022801"/>
    </source>
</evidence>
<proteinExistence type="inferred from homology"/>
<evidence type="ECO:0000259" key="4">
    <source>
        <dbReference type="Pfam" id="PF00135"/>
    </source>
</evidence>
<dbReference type="ESTHER" id="9gamm-a0yfs7">
    <property type="family name" value="Carb_B_Bacteria"/>
</dbReference>
<dbReference type="InterPro" id="IPR050309">
    <property type="entry name" value="Type-B_Carboxylest/Lipase"/>
</dbReference>
<dbReference type="PROSITE" id="PS00941">
    <property type="entry name" value="CARBOXYLESTERASE_B_2"/>
    <property type="match status" value="1"/>
</dbReference>
<comment type="similarity">
    <text evidence="1 3">Belongs to the type-B carboxylesterase/lipase family.</text>
</comment>
<keyword evidence="2 3" id="KW-0378">Hydrolase</keyword>
<dbReference type="Gene3D" id="3.40.50.1820">
    <property type="entry name" value="alpha/beta hydrolase"/>
    <property type="match status" value="1"/>
</dbReference>
<dbReference type="InterPro" id="IPR019819">
    <property type="entry name" value="Carboxylesterase_B_CS"/>
</dbReference>
<dbReference type="InterPro" id="IPR002018">
    <property type="entry name" value="CarbesteraseB"/>
</dbReference>
<evidence type="ECO:0000256" key="1">
    <source>
        <dbReference type="ARBA" id="ARBA00005964"/>
    </source>
</evidence>
<dbReference type="Proteomes" id="UP000004931">
    <property type="component" value="Unassembled WGS sequence"/>
</dbReference>
<dbReference type="PANTHER" id="PTHR11559">
    <property type="entry name" value="CARBOXYLESTERASE"/>
    <property type="match status" value="1"/>
</dbReference>
<evidence type="ECO:0000256" key="3">
    <source>
        <dbReference type="RuleBase" id="RU361235"/>
    </source>
</evidence>
<dbReference type="AlphaFoldDB" id="A0YFS7"/>
<dbReference type="PROSITE" id="PS00122">
    <property type="entry name" value="CARBOXYLESTERASE_B_1"/>
    <property type="match status" value="1"/>
</dbReference>
<evidence type="ECO:0000313" key="5">
    <source>
        <dbReference type="EMBL" id="EAW30491.1"/>
    </source>
</evidence>
<dbReference type="EMBL" id="AAVT01000008">
    <property type="protein sequence ID" value="EAW30491.1"/>
    <property type="molecule type" value="Genomic_DNA"/>
</dbReference>
<organism evidence="5 6">
    <name type="scientific">marine gamma proteobacterium HTCC2143</name>
    <dbReference type="NCBI Taxonomy" id="247633"/>
    <lineage>
        <taxon>Bacteria</taxon>
        <taxon>Pseudomonadati</taxon>
        <taxon>Pseudomonadota</taxon>
        <taxon>Gammaproteobacteria</taxon>
        <taxon>Cellvibrionales</taxon>
        <taxon>Spongiibacteraceae</taxon>
        <taxon>BD1-7 clade</taxon>
    </lineage>
</organism>
<dbReference type="GO" id="GO:0016787">
    <property type="term" value="F:hydrolase activity"/>
    <property type="evidence" value="ECO:0007669"/>
    <property type="project" value="UniProtKB-KW"/>
</dbReference>
<keyword evidence="6" id="KW-1185">Reference proteome</keyword>
<dbReference type="SUPFAM" id="SSF53474">
    <property type="entry name" value="alpha/beta-Hydrolases"/>
    <property type="match status" value="1"/>
</dbReference>
<dbReference type="InterPro" id="IPR029058">
    <property type="entry name" value="AB_hydrolase_fold"/>
</dbReference>